<dbReference type="AlphaFoldDB" id="A0A0J7K500"/>
<evidence type="ECO:0000313" key="3">
    <source>
        <dbReference type="Proteomes" id="UP000036403"/>
    </source>
</evidence>
<organism evidence="2 3">
    <name type="scientific">Lasius niger</name>
    <name type="common">Black garden ant</name>
    <dbReference type="NCBI Taxonomy" id="67767"/>
    <lineage>
        <taxon>Eukaryota</taxon>
        <taxon>Metazoa</taxon>
        <taxon>Ecdysozoa</taxon>
        <taxon>Arthropoda</taxon>
        <taxon>Hexapoda</taxon>
        <taxon>Insecta</taxon>
        <taxon>Pterygota</taxon>
        <taxon>Neoptera</taxon>
        <taxon>Endopterygota</taxon>
        <taxon>Hymenoptera</taxon>
        <taxon>Apocrita</taxon>
        <taxon>Aculeata</taxon>
        <taxon>Formicoidea</taxon>
        <taxon>Formicidae</taxon>
        <taxon>Formicinae</taxon>
        <taxon>Lasius</taxon>
        <taxon>Lasius</taxon>
    </lineage>
</organism>
<dbReference type="EMBL" id="LBMM01014255">
    <property type="protein sequence ID" value="KMQ85261.1"/>
    <property type="molecule type" value="Genomic_DNA"/>
</dbReference>
<keyword evidence="3" id="KW-1185">Reference proteome</keyword>
<accession>A0A0J7K500</accession>
<name>A0A0J7K500_LASNI</name>
<dbReference type="Proteomes" id="UP000036403">
    <property type="component" value="Unassembled WGS sequence"/>
</dbReference>
<evidence type="ECO:0000313" key="2">
    <source>
        <dbReference type="EMBL" id="KMQ85261.1"/>
    </source>
</evidence>
<proteinExistence type="predicted"/>
<protein>
    <submittedName>
        <fullName evidence="2">Cell wall binding repeat 2-containing protein</fullName>
    </submittedName>
</protein>
<evidence type="ECO:0000256" key="1">
    <source>
        <dbReference type="SAM" id="MobiDB-lite"/>
    </source>
</evidence>
<gene>
    <name evidence="2" type="ORF">RF55_16290</name>
</gene>
<reference evidence="2 3" key="1">
    <citation type="submission" date="2015-04" db="EMBL/GenBank/DDBJ databases">
        <title>Lasius niger genome sequencing.</title>
        <authorList>
            <person name="Konorov E.A."/>
            <person name="Nikitin M.A."/>
            <person name="Kirill M.V."/>
            <person name="Chang P."/>
        </authorList>
    </citation>
    <scope>NUCLEOTIDE SEQUENCE [LARGE SCALE GENOMIC DNA]</scope>
    <source>
        <tissue evidence="2">Whole</tissue>
    </source>
</reference>
<sequence>MSQAAAKTVPSPDTFNKKKRKMNDDLTHAYFKQTEGLNNLAVQVSQALAAKQNPAPVPAAAPDPILGTIQMALTKVKDANKFQCMLDVLQYINEKYLKIDE</sequence>
<comment type="caution">
    <text evidence="2">The sequence shown here is derived from an EMBL/GenBank/DDBJ whole genome shotgun (WGS) entry which is preliminary data.</text>
</comment>
<feature type="region of interest" description="Disordered" evidence="1">
    <location>
        <begin position="1"/>
        <end position="20"/>
    </location>
</feature>
<dbReference type="PaxDb" id="67767-A0A0J7K500"/>